<dbReference type="SMART" id="SM00382">
    <property type="entry name" value="AAA"/>
    <property type="match status" value="1"/>
</dbReference>
<organism evidence="4 5">
    <name type="scientific">Candidatus Erysipelatoclostridium merdavium</name>
    <dbReference type="NCBI Taxonomy" id="2838566"/>
    <lineage>
        <taxon>Bacteria</taxon>
        <taxon>Bacillati</taxon>
        <taxon>Bacillota</taxon>
        <taxon>Erysipelotrichia</taxon>
        <taxon>Erysipelotrichales</taxon>
        <taxon>Erysipelotrichales incertae sedis</taxon>
    </lineage>
</organism>
<dbReference type="SUPFAM" id="SSF52540">
    <property type="entry name" value="P-loop containing nucleoside triphosphate hydrolases"/>
    <property type="match status" value="1"/>
</dbReference>
<gene>
    <name evidence="4" type="ORF">H9980_10865</name>
</gene>
<dbReference type="Gene3D" id="1.20.272.10">
    <property type="match status" value="1"/>
</dbReference>
<evidence type="ECO:0000313" key="5">
    <source>
        <dbReference type="Proteomes" id="UP000886724"/>
    </source>
</evidence>
<dbReference type="Pfam" id="PF05496">
    <property type="entry name" value="RuvB_N"/>
    <property type="match status" value="1"/>
</dbReference>
<evidence type="ECO:0000259" key="3">
    <source>
        <dbReference type="SMART" id="SM00382"/>
    </source>
</evidence>
<accession>A0A9D2BMR5</accession>
<reference evidence="4" key="1">
    <citation type="journal article" date="2021" name="PeerJ">
        <title>Extensive microbial diversity within the chicken gut microbiome revealed by metagenomics and culture.</title>
        <authorList>
            <person name="Gilroy R."/>
            <person name="Ravi A."/>
            <person name="Getino M."/>
            <person name="Pursley I."/>
            <person name="Horton D.L."/>
            <person name="Alikhan N.F."/>
            <person name="Baker D."/>
            <person name="Gharbi K."/>
            <person name="Hall N."/>
            <person name="Watson M."/>
            <person name="Adriaenssens E.M."/>
            <person name="Foster-Nyarko E."/>
            <person name="Jarju S."/>
            <person name="Secka A."/>
            <person name="Antonio M."/>
            <person name="Oren A."/>
            <person name="Chaudhuri R.R."/>
            <person name="La Ragione R."/>
            <person name="Hildebrand F."/>
            <person name="Pallen M.J."/>
        </authorList>
    </citation>
    <scope>NUCLEOTIDE SEQUENCE</scope>
    <source>
        <strain evidence="4">ChiGjej1B1-14440</strain>
    </source>
</reference>
<dbReference type="InterPro" id="IPR008921">
    <property type="entry name" value="DNA_pol3_clamp-load_cplx_C"/>
</dbReference>
<dbReference type="Gene3D" id="1.10.8.60">
    <property type="match status" value="1"/>
</dbReference>
<dbReference type="Proteomes" id="UP000886724">
    <property type="component" value="Unassembled WGS sequence"/>
</dbReference>
<dbReference type="Gene3D" id="1.10.3710.10">
    <property type="entry name" value="DNA polymerase III clamp loader subunits, C-terminal domain"/>
    <property type="match status" value="1"/>
</dbReference>
<dbReference type="InterPro" id="IPR008824">
    <property type="entry name" value="RuvB-like_N"/>
</dbReference>
<keyword evidence="2" id="KW-0067">ATP-binding</keyword>
<dbReference type="Pfam" id="PF12002">
    <property type="entry name" value="MgsA_C"/>
    <property type="match status" value="1"/>
</dbReference>
<dbReference type="InterPro" id="IPR021886">
    <property type="entry name" value="MgsA_C"/>
</dbReference>
<dbReference type="InterPro" id="IPR027417">
    <property type="entry name" value="P-loop_NTPase"/>
</dbReference>
<dbReference type="InterPro" id="IPR032423">
    <property type="entry name" value="AAA_assoc_2"/>
</dbReference>
<dbReference type="EMBL" id="DXET01000241">
    <property type="protein sequence ID" value="HIX82450.1"/>
    <property type="molecule type" value="Genomic_DNA"/>
</dbReference>
<dbReference type="SUPFAM" id="SSF48019">
    <property type="entry name" value="post-AAA+ oligomerization domain-like"/>
    <property type="match status" value="1"/>
</dbReference>
<feature type="domain" description="AAA+ ATPase" evidence="3">
    <location>
        <begin position="38"/>
        <end position="150"/>
    </location>
</feature>
<reference evidence="4" key="2">
    <citation type="submission" date="2021-04" db="EMBL/GenBank/DDBJ databases">
        <authorList>
            <person name="Gilroy R."/>
        </authorList>
    </citation>
    <scope>NUCLEOTIDE SEQUENCE</scope>
    <source>
        <strain evidence="4">ChiGjej1B1-14440</strain>
    </source>
</reference>
<evidence type="ECO:0000256" key="2">
    <source>
        <dbReference type="ARBA" id="ARBA00022840"/>
    </source>
</evidence>
<evidence type="ECO:0000256" key="1">
    <source>
        <dbReference type="ARBA" id="ARBA00022741"/>
    </source>
</evidence>
<proteinExistence type="predicted"/>
<dbReference type="Gene3D" id="3.40.50.300">
    <property type="entry name" value="P-loop containing nucleotide triphosphate hydrolases"/>
    <property type="match status" value="1"/>
</dbReference>
<dbReference type="CDD" id="cd00009">
    <property type="entry name" value="AAA"/>
    <property type="match status" value="1"/>
</dbReference>
<sequence length="423" mass="47317">MSTTLANKMRPKKLSDIIGQQHLVGPKSILTKFVEKKHPFSIILYGSPGCGKTTIAMCLANDLNIPYRLFNASTGNKKEMDAIIAEAKLSNGLFVIIDEVHRLNKARQDDLLSHVESGLITIAGCTTSNPYHSINPAIRSRCHILEVKPLTTNDIIDGLKQALSSSEGFNNEYTIEDSVLTKIAKASSGDIRFAYNCLEICSIICDNNHIDENVLEAAMIKTNVIYDHDEDNYYDTLSGLQKSIRGSDPNGAMFYLAKLIETGDFESLQRRLMTIAYEDVGLANPNACMRTVIALQAAKTIGFPEARIPLASVIIDLCLSPKSKSSEAAIDSAISATRVQSYRTPEYLRMTPVGLQEDEKYDYNRPELWEYIQYLPNELANQQFYVPWMTSKYEKALAENYRRILKHGRTNNIKKLNQSKKAG</sequence>
<dbReference type="CDD" id="cd18139">
    <property type="entry name" value="HLD_clamp_RarA"/>
    <property type="match status" value="1"/>
</dbReference>
<keyword evidence="1" id="KW-0547">Nucleotide-binding</keyword>
<name>A0A9D2BMR5_9FIRM</name>
<dbReference type="InterPro" id="IPR003593">
    <property type="entry name" value="AAA+_ATPase"/>
</dbReference>
<dbReference type="GO" id="GO:0008047">
    <property type="term" value="F:enzyme activator activity"/>
    <property type="evidence" value="ECO:0007669"/>
    <property type="project" value="TreeGrafter"/>
</dbReference>
<protein>
    <submittedName>
        <fullName evidence="4">Replication-associated recombination protein A</fullName>
    </submittedName>
</protein>
<comment type="caution">
    <text evidence="4">The sequence shown here is derived from an EMBL/GenBank/DDBJ whole genome shotgun (WGS) entry which is preliminary data.</text>
</comment>
<dbReference type="PANTHER" id="PTHR13779">
    <property type="entry name" value="WERNER HELICASE-INTERACTING PROTEIN 1 FAMILY MEMBER"/>
    <property type="match status" value="1"/>
</dbReference>
<dbReference type="GO" id="GO:0005524">
    <property type="term" value="F:ATP binding"/>
    <property type="evidence" value="ECO:0007669"/>
    <property type="project" value="UniProtKB-KW"/>
</dbReference>
<dbReference type="PANTHER" id="PTHR13779:SF7">
    <property type="entry name" value="ATPASE WRNIP1"/>
    <property type="match status" value="1"/>
</dbReference>
<dbReference type="GO" id="GO:0006310">
    <property type="term" value="P:DNA recombination"/>
    <property type="evidence" value="ECO:0007669"/>
    <property type="project" value="InterPro"/>
</dbReference>
<dbReference type="FunFam" id="1.20.272.10:FF:000001">
    <property type="entry name" value="Putative AAA family ATPase"/>
    <property type="match status" value="1"/>
</dbReference>
<evidence type="ECO:0000313" key="4">
    <source>
        <dbReference type="EMBL" id="HIX82450.1"/>
    </source>
</evidence>
<dbReference type="InterPro" id="IPR051314">
    <property type="entry name" value="AAA_ATPase_RarA/MGS1/WRNIP1"/>
</dbReference>
<dbReference type="GO" id="GO:0017116">
    <property type="term" value="F:single-stranded DNA helicase activity"/>
    <property type="evidence" value="ECO:0007669"/>
    <property type="project" value="TreeGrafter"/>
</dbReference>
<dbReference type="GO" id="GO:0009378">
    <property type="term" value="F:four-way junction helicase activity"/>
    <property type="evidence" value="ECO:0007669"/>
    <property type="project" value="InterPro"/>
</dbReference>
<dbReference type="Pfam" id="PF16193">
    <property type="entry name" value="AAA_assoc_2"/>
    <property type="match status" value="1"/>
</dbReference>
<dbReference type="GO" id="GO:0000731">
    <property type="term" value="P:DNA synthesis involved in DNA repair"/>
    <property type="evidence" value="ECO:0007669"/>
    <property type="project" value="TreeGrafter"/>
</dbReference>
<dbReference type="GO" id="GO:0006261">
    <property type="term" value="P:DNA-templated DNA replication"/>
    <property type="evidence" value="ECO:0007669"/>
    <property type="project" value="TreeGrafter"/>
</dbReference>
<dbReference type="GO" id="GO:0003677">
    <property type="term" value="F:DNA binding"/>
    <property type="evidence" value="ECO:0007669"/>
    <property type="project" value="InterPro"/>
</dbReference>
<dbReference type="AlphaFoldDB" id="A0A9D2BMR5"/>